<comment type="caution">
    <text evidence="4">The sequence shown here is derived from an EMBL/GenBank/DDBJ whole genome shotgun (WGS) entry which is preliminary data.</text>
</comment>
<dbReference type="Proteomes" id="UP000827724">
    <property type="component" value="Unassembled WGS sequence"/>
</dbReference>
<dbReference type="EMBL" id="JAIWOZ010000001">
    <property type="protein sequence ID" value="KAH6610011.1"/>
    <property type="molecule type" value="Genomic_DNA"/>
</dbReference>
<name>A0A9P8TVY4_9HYPO</name>
<evidence type="ECO:0000313" key="5">
    <source>
        <dbReference type="Proteomes" id="UP000827724"/>
    </source>
</evidence>
<protein>
    <submittedName>
        <fullName evidence="4">Expansin-like protein</fullName>
    </submittedName>
</protein>
<proteinExistence type="predicted"/>
<organism evidence="4 5">
    <name type="scientific">Trichoderma cornu-damae</name>
    <dbReference type="NCBI Taxonomy" id="654480"/>
    <lineage>
        <taxon>Eukaryota</taxon>
        <taxon>Fungi</taxon>
        <taxon>Dikarya</taxon>
        <taxon>Ascomycota</taxon>
        <taxon>Pezizomycotina</taxon>
        <taxon>Sordariomycetes</taxon>
        <taxon>Hypocreomycetidae</taxon>
        <taxon>Hypocreales</taxon>
        <taxon>Hypocreaceae</taxon>
        <taxon>Trichoderma</taxon>
    </lineage>
</organism>
<dbReference type="Gene3D" id="2.40.40.10">
    <property type="entry name" value="RlpA-like domain"/>
    <property type="match status" value="1"/>
</dbReference>
<dbReference type="OrthoDB" id="406505at2759"/>
<dbReference type="PANTHER" id="PTHR31836:SF28">
    <property type="entry name" value="SRCR DOMAIN-CONTAINING PROTEIN-RELATED"/>
    <property type="match status" value="1"/>
</dbReference>
<dbReference type="InterPro" id="IPR009009">
    <property type="entry name" value="RlpA-like_DPBB"/>
</dbReference>
<dbReference type="CDD" id="cd22191">
    <property type="entry name" value="DPBB_RlpA_EXP_N-like"/>
    <property type="match status" value="1"/>
</dbReference>
<gene>
    <name evidence="4" type="ORF">Trco_000031</name>
</gene>
<keyword evidence="5" id="KW-1185">Reference proteome</keyword>
<dbReference type="InterPro" id="IPR051477">
    <property type="entry name" value="Expansin_CellWall"/>
</dbReference>
<feature type="domain" description="RlpA-like protein double-psi beta-barrel" evidence="3">
    <location>
        <begin position="34"/>
        <end position="109"/>
    </location>
</feature>
<feature type="chain" id="PRO_5040164512" evidence="2">
    <location>
        <begin position="21"/>
        <end position="126"/>
    </location>
</feature>
<evidence type="ECO:0000256" key="1">
    <source>
        <dbReference type="ARBA" id="ARBA00022729"/>
    </source>
</evidence>
<dbReference type="SUPFAM" id="SSF50685">
    <property type="entry name" value="Barwin-like endoglucanases"/>
    <property type="match status" value="1"/>
</dbReference>
<accession>A0A9P8TVY4</accession>
<evidence type="ECO:0000259" key="3">
    <source>
        <dbReference type="Pfam" id="PF03330"/>
    </source>
</evidence>
<dbReference type="PANTHER" id="PTHR31836">
    <property type="match status" value="1"/>
</dbReference>
<keyword evidence="1 2" id="KW-0732">Signal</keyword>
<evidence type="ECO:0000313" key="4">
    <source>
        <dbReference type="EMBL" id="KAH6610011.1"/>
    </source>
</evidence>
<sequence>MVSFIVTALSALFLALTTSAAPAEAEARAAAAHTGSITWYNTGLGACGHNNNDGELVAAVSHSLYDRERPCGRKLRVTYKGRSVVVTVVDRCDGCAENDVDLSPAAFRNVIGDMGIGRATANWNWV</sequence>
<feature type="signal peptide" evidence="2">
    <location>
        <begin position="1"/>
        <end position="20"/>
    </location>
</feature>
<reference evidence="4" key="1">
    <citation type="submission" date="2021-08" db="EMBL/GenBank/DDBJ databases">
        <title>Chromosome-Level Trichoderma cornu-damae using Hi-C Data.</title>
        <authorList>
            <person name="Kim C.S."/>
        </authorList>
    </citation>
    <scope>NUCLEOTIDE SEQUENCE</scope>
    <source>
        <strain evidence="4">KA19-0412C</strain>
    </source>
</reference>
<dbReference type="InterPro" id="IPR036908">
    <property type="entry name" value="RlpA-like_sf"/>
</dbReference>
<evidence type="ECO:0000256" key="2">
    <source>
        <dbReference type="SAM" id="SignalP"/>
    </source>
</evidence>
<dbReference type="AlphaFoldDB" id="A0A9P8TVY4"/>
<dbReference type="Pfam" id="PF03330">
    <property type="entry name" value="DPBB_1"/>
    <property type="match status" value="1"/>
</dbReference>